<dbReference type="VEuPathDB" id="FungiDB:An02g06250"/>
<organism evidence="1">
    <name type="scientific">Aspergillus niger</name>
    <dbReference type="NCBI Taxonomy" id="5061"/>
    <lineage>
        <taxon>Eukaryota</taxon>
        <taxon>Fungi</taxon>
        <taxon>Dikarya</taxon>
        <taxon>Ascomycota</taxon>
        <taxon>Pezizomycotina</taxon>
        <taxon>Eurotiomycetes</taxon>
        <taxon>Eurotiomycetidae</taxon>
        <taxon>Eurotiales</taxon>
        <taxon>Aspergillaceae</taxon>
        <taxon>Aspergillus</taxon>
        <taxon>Aspergillus subgen. Circumdati</taxon>
    </lineage>
</organism>
<dbReference type="GeneID" id="84590359"/>
<gene>
    <name evidence="1" type="ORF">An02g06250</name>
</gene>
<accession>A0AAJ8BLR2</accession>
<protein>
    <submittedName>
        <fullName evidence="1">Uncharacterized protein</fullName>
    </submittedName>
</protein>
<evidence type="ECO:0000313" key="1">
    <source>
        <dbReference type="RefSeq" id="XP_059599995.1"/>
    </source>
</evidence>
<dbReference type="KEGG" id="ang:An02g06250"/>
<name>A0AAJ8BLR2_ASPNG</name>
<dbReference type="AlphaFoldDB" id="A0AAJ8BLR2"/>
<dbReference type="RefSeq" id="XP_059599995.1">
    <property type="nucleotide sequence ID" value="XM_059746354.1"/>
</dbReference>
<reference evidence="1" key="1">
    <citation type="submission" date="2025-02" db="EMBL/GenBank/DDBJ databases">
        <authorList>
            <consortium name="NCBI Genome Project"/>
        </authorList>
    </citation>
    <scope>NUCLEOTIDE SEQUENCE</scope>
</reference>
<sequence length="139" mass="15229">MISSAALLVKYVLHPFGTQSGRVVVQESEWEYFVAVVLNIDPSTPFGNVIRSTADMLQPHKSGFASCNDDLGVRRVKVVNSSGTFGHCLVHMGAGDRKGRASFDLRKGMQMHLPYFGLRDYHNVGVSVSCSTVGVKREI</sequence>
<reference evidence="1" key="2">
    <citation type="submission" date="2025-08" db="UniProtKB">
        <authorList>
            <consortium name="RefSeq"/>
        </authorList>
    </citation>
    <scope>IDENTIFICATION</scope>
</reference>
<proteinExistence type="predicted"/>